<gene>
    <name evidence="1" type="ORF">DC345_29670</name>
</gene>
<organism evidence="1 2">
    <name type="scientific">Paenibacillus taichungensis</name>
    <dbReference type="NCBI Taxonomy" id="484184"/>
    <lineage>
        <taxon>Bacteria</taxon>
        <taxon>Bacillati</taxon>
        <taxon>Bacillota</taxon>
        <taxon>Bacilli</taxon>
        <taxon>Bacillales</taxon>
        <taxon>Paenibacillaceae</taxon>
        <taxon>Paenibacillus</taxon>
    </lineage>
</organism>
<dbReference type="AlphaFoldDB" id="A0A329QC65"/>
<keyword evidence="1" id="KW-0808">Transferase</keyword>
<evidence type="ECO:0000313" key="2">
    <source>
        <dbReference type="Proteomes" id="UP000250642"/>
    </source>
</evidence>
<dbReference type="EMBL" id="QEVW01000029">
    <property type="protein sequence ID" value="RAW09973.1"/>
    <property type="molecule type" value="Genomic_DNA"/>
</dbReference>
<comment type="caution">
    <text evidence="1">The sequence shown here is derived from an EMBL/GenBank/DDBJ whole genome shotgun (WGS) entry which is preliminary data.</text>
</comment>
<accession>A0A329QC65</accession>
<dbReference type="Proteomes" id="UP000250642">
    <property type="component" value="Unassembled WGS sequence"/>
</dbReference>
<sequence length="229" mass="25676">MFLSLPKSELKDYIGSQLKHFFPDGYHFVGSDVDSAMNLALERTEYCFEKITSTGYTKEGRACFSHLHSDQYSQFIYYLSNSLWNISQNKILCDKMVMLNKLLNGMFFTYNVQLPNIFLFGHPVGSVLGKANYSDFLVVLQNVTINTGFDDEGNPAPNLGKGLFLGAGASIMGNKKIGDRVSIGAGATLYNTEVPDDCVVIRNRIGKLELRQRVKLECTAQQYFNVPIH</sequence>
<dbReference type="SUPFAM" id="SSF51161">
    <property type="entry name" value="Trimeric LpxA-like enzymes"/>
    <property type="match status" value="1"/>
</dbReference>
<evidence type="ECO:0000313" key="1">
    <source>
        <dbReference type="EMBL" id="RAW09973.1"/>
    </source>
</evidence>
<protein>
    <submittedName>
        <fullName evidence="1">Serine acetyltransferase</fullName>
    </submittedName>
</protein>
<dbReference type="PANTHER" id="PTHR42811">
    <property type="entry name" value="SERINE ACETYLTRANSFERASE"/>
    <property type="match status" value="1"/>
</dbReference>
<reference evidence="1 2" key="1">
    <citation type="submission" date="2018-04" db="EMBL/GenBank/DDBJ databases">
        <title>Paenibacillus taichungensis Genome sequencing and assembly.</title>
        <authorList>
            <person name="Xu J."/>
            <person name="Rensing C."/>
            <person name="Mazhar H.S."/>
        </authorList>
    </citation>
    <scope>NUCLEOTIDE SEQUENCE [LARGE SCALE GENOMIC DNA]</scope>
    <source>
        <strain evidence="1 2">NC1</strain>
    </source>
</reference>
<dbReference type="InterPro" id="IPR011004">
    <property type="entry name" value="Trimer_LpxA-like_sf"/>
</dbReference>
<dbReference type="GO" id="GO:0016740">
    <property type="term" value="F:transferase activity"/>
    <property type="evidence" value="ECO:0007669"/>
    <property type="project" value="UniProtKB-KW"/>
</dbReference>
<dbReference type="Gene3D" id="2.160.10.10">
    <property type="entry name" value="Hexapeptide repeat proteins"/>
    <property type="match status" value="1"/>
</dbReference>
<name>A0A329QC65_9BACL</name>
<dbReference type="RefSeq" id="WP_113056193.1">
    <property type="nucleotide sequence ID" value="NZ_QEVW01000029.1"/>
</dbReference>
<proteinExistence type="predicted"/>